<keyword evidence="3" id="KW-1185">Reference proteome</keyword>
<dbReference type="Gene3D" id="1.25.40.10">
    <property type="entry name" value="Tetratricopeptide repeat domain"/>
    <property type="match status" value="1"/>
</dbReference>
<proteinExistence type="predicted"/>
<name>A0A261TE05_9BORD</name>
<feature type="compositionally biased region" description="Basic and acidic residues" evidence="1">
    <location>
        <begin position="658"/>
        <end position="667"/>
    </location>
</feature>
<evidence type="ECO:0000313" key="2">
    <source>
        <dbReference type="EMBL" id="OZI47876.1"/>
    </source>
</evidence>
<feature type="region of interest" description="Disordered" evidence="1">
    <location>
        <begin position="657"/>
        <end position="679"/>
    </location>
</feature>
<dbReference type="InterPro" id="IPR011990">
    <property type="entry name" value="TPR-like_helical_dom_sf"/>
</dbReference>
<dbReference type="AlphaFoldDB" id="A0A261TE05"/>
<accession>A0A261TE05</accession>
<dbReference type="Proteomes" id="UP000216913">
    <property type="component" value="Unassembled WGS sequence"/>
</dbReference>
<dbReference type="OrthoDB" id="8622636at2"/>
<protein>
    <submittedName>
        <fullName evidence="2">Capsular biosynthesis protein</fullName>
    </submittedName>
</protein>
<evidence type="ECO:0000313" key="3">
    <source>
        <dbReference type="Proteomes" id="UP000216913"/>
    </source>
</evidence>
<reference evidence="2 3" key="1">
    <citation type="submission" date="2017-05" db="EMBL/GenBank/DDBJ databases">
        <title>Complete and WGS of Bordetella genogroups.</title>
        <authorList>
            <person name="Spilker T."/>
            <person name="LiPuma J."/>
        </authorList>
    </citation>
    <scope>NUCLEOTIDE SEQUENCE [LARGE SCALE GENOMIC DNA]</scope>
    <source>
        <strain evidence="2 3">AU10456</strain>
    </source>
</reference>
<comment type="caution">
    <text evidence="2">The sequence shown here is derived from an EMBL/GenBank/DDBJ whole genome shotgun (WGS) entry which is preliminary data.</text>
</comment>
<dbReference type="SUPFAM" id="SSF52266">
    <property type="entry name" value="SGNH hydrolase"/>
    <property type="match status" value="1"/>
</dbReference>
<dbReference type="SUPFAM" id="SSF48452">
    <property type="entry name" value="TPR-like"/>
    <property type="match status" value="1"/>
</dbReference>
<gene>
    <name evidence="2" type="ORF">CAL25_15900</name>
</gene>
<dbReference type="EMBL" id="NEVP01000010">
    <property type="protein sequence ID" value="OZI47876.1"/>
    <property type="molecule type" value="Genomic_DNA"/>
</dbReference>
<sequence length="726" mass="80023">MIISTIGSCRVAGPMTKVQAQRNFVLDNRLLYGYTHNTKETIQAIRYMRGELTIPEAAWKFLSDQPYRASNPARAREDVPKEDRHVVEISSIKVLEFRGVQLQLVRFKEALSFCPDLRKIFFDHPDADAIPARLAALQATPSFSRVPANVQDVLRETVLRTQTAAEIEADLKQVVQMLGQHFVLVTHCNAMNAQNQLIAERAKMVERVSRAASRAGITLVDPGALLTAYGQERGMPDDGRDTAHYTPSFARLVGKEIADKLLGVQELAALPAGEEGLNWKQCIERAKETAQAQEWDRALLYANRAIDLKSTISAAYVLRARAVTALDQTDDVLDAWSAALAIDANRNAYILRQAAEAALSLQNDALALEWASASLEKEADEKTALLLGRIHARLGQNKEAERAFLICAKQTPDRALRYAVRGSTALEEAASMINALAATHAVDSGSLETARDLVLKRASREVRHTGRAGAALPSPGAFYALLTLAGDRLAEFNDEINQAYRRLLKAFETVSEYQQSEQAIALLGQLAAIKAVDPRYVQRAAKGLQTAGHRAAAIQCWQRLANSDLPAERETVVLAAGRLSQLEAHTQAADVYRRLAQSGAVPADQANDLIDRNLRALARAVRKHLTEGNLRDAEQELEAIKRIDAEYPGLSSLQRSLNDAHRREFQSQREQSAANPADLAESARRVIEASPLDRDANIELVMQNLRNGNLTESRRILNRFLEGAPA</sequence>
<evidence type="ECO:0000256" key="1">
    <source>
        <dbReference type="SAM" id="MobiDB-lite"/>
    </source>
</evidence>
<organism evidence="2 3">
    <name type="scientific">Bordetella genomosp. 5</name>
    <dbReference type="NCBI Taxonomy" id="1395608"/>
    <lineage>
        <taxon>Bacteria</taxon>
        <taxon>Pseudomonadati</taxon>
        <taxon>Pseudomonadota</taxon>
        <taxon>Betaproteobacteria</taxon>
        <taxon>Burkholderiales</taxon>
        <taxon>Alcaligenaceae</taxon>
        <taxon>Bordetella</taxon>
    </lineage>
</organism>